<organism evidence="1 2">
    <name type="scientific">Streptomyces carpaticus</name>
    <dbReference type="NCBI Taxonomy" id="285558"/>
    <lineage>
        <taxon>Bacteria</taxon>
        <taxon>Bacillati</taxon>
        <taxon>Actinomycetota</taxon>
        <taxon>Actinomycetes</taxon>
        <taxon>Kitasatosporales</taxon>
        <taxon>Streptomycetaceae</taxon>
        <taxon>Streptomyces</taxon>
    </lineage>
</organism>
<protein>
    <submittedName>
        <fullName evidence="1">Uncharacterized protein</fullName>
    </submittedName>
</protein>
<comment type="caution">
    <text evidence="1">The sequence shown here is derived from an EMBL/GenBank/DDBJ whole genome shotgun (WGS) entry which is preliminary data.</text>
</comment>
<evidence type="ECO:0000313" key="1">
    <source>
        <dbReference type="EMBL" id="MFB4196067.1"/>
    </source>
</evidence>
<name>A0ABV4ZPL4_9ACTN</name>
<dbReference type="EMBL" id="JBHGBT010000015">
    <property type="protein sequence ID" value="MFB4196067.1"/>
    <property type="molecule type" value="Genomic_DNA"/>
</dbReference>
<accession>A0ABV4ZPL4</accession>
<gene>
    <name evidence="1" type="ORF">ACE11A_17130</name>
</gene>
<reference evidence="1 2" key="1">
    <citation type="submission" date="2024-09" db="EMBL/GenBank/DDBJ databases">
        <title>Draft genome sequence of multifaceted antimicrobials producing Streptomyces sp. strain FH1.</title>
        <authorList>
            <person name="Hassan F."/>
            <person name="Ali H."/>
            <person name="Hassan N."/>
            <person name="Nawaz A."/>
        </authorList>
    </citation>
    <scope>NUCLEOTIDE SEQUENCE [LARGE SCALE GENOMIC DNA]</scope>
    <source>
        <strain evidence="1 2">FH1</strain>
    </source>
</reference>
<keyword evidence="2" id="KW-1185">Reference proteome</keyword>
<dbReference type="Proteomes" id="UP001577267">
    <property type="component" value="Unassembled WGS sequence"/>
</dbReference>
<evidence type="ECO:0000313" key="2">
    <source>
        <dbReference type="Proteomes" id="UP001577267"/>
    </source>
</evidence>
<dbReference type="RefSeq" id="WP_375064020.1">
    <property type="nucleotide sequence ID" value="NZ_JBHGBT010000015.1"/>
</dbReference>
<sequence>MCAYGAETGSAEVDGRATPNGWFTAYRGGVAALVLQDGRGGDSAWPIVAAVLKAS</sequence>
<proteinExistence type="predicted"/>